<comment type="caution">
    <text evidence="1">The sequence shown here is derived from an EMBL/GenBank/DDBJ whole genome shotgun (WGS) entry which is preliminary data.</text>
</comment>
<reference evidence="1 2" key="1">
    <citation type="submission" date="2011-08" db="EMBL/GenBank/DDBJ databases">
        <title>The genome of the obligate endobacterium of an arbuscular mycorrhizal fungus reveals an interphylum network of nutritional interactions.</title>
        <authorList>
            <person name="Ghignone S."/>
            <person name="Salvioli A."/>
            <person name="Anca I."/>
            <person name="Lumini E."/>
            <person name="Ortu G."/>
            <person name="Petiti L."/>
            <person name="Cruveiller S."/>
            <person name="Bianciotto V."/>
            <person name="Piffanelli P."/>
            <person name="Lanfranco L."/>
            <person name="Bonfante P."/>
        </authorList>
    </citation>
    <scope>NUCLEOTIDE SEQUENCE [LARGE SCALE GENOMIC DNA]</scope>
    <source>
        <strain evidence="1 2">BEG34</strain>
    </source>
</reference>
<keyword evidence="2" id="KW-1185">Reference proteome</keyword>
<proteinExistence type="predicted"/>
<dbReference type="STRING" id="1070319.CAGGBEG34_270044"/>
<sequence length="119" mass="13720">MKFEKTIAVTTQYFQMEITMNSVVSSPVKALPQEIYQNKCAHPSLEDILNFVYSIQDRRQQDDFISELYRVWGADDAIFGTAVREQFKRSFLEVAEIEALEETGAYRDLLGENLNTQGE</sequence>
<evidence type="ECO:0000313" key="1">
    <source>
        <dbReference type="EMBL" id="CCD29634.1"/>
    </source>
</evidence>
<organism evidence="1 2">
    <name type="scientific">Candidatus Glomeribacter gigasporarum BEG34</name>
    <dbReference type="NCBI Taxonomy" id="1070319"/>
    <lineage>
        <taxon>Bacteria</taxon>
        <taxon>Pseudomonadati</taxon>
        <taxon>Pseudomonadota</taxon>
        <taxon>Betaproteobacteria</taxon>
        <taxon>Burkholderiales</taxon>
        <taxon>Burkholderiaceae</taxon>
        <taxon>Candidatus Glomeribacter</taxon>
    </lineage>
</organism>
<dbReference type="OrthoDB" id="9843377at2"/>
<evidence type="ECO:0000313" key="2">
    <source>
        <dbReference type="Proteomes" id="UP000054051"/>
    </source>
</evidence>
<accession>G2JA35</accession>
<gene>
    <name evidence="1" type="ORF">CAGGBEG34_270044</name>
</gene>
<protein>
    <submittedName>
        <fullName evidence="1">Uncharacterized protein</fullName>
    </submittedName>
</protein>
<name>G2JA35_9BURK</name>
<dbReference type="AlphaFoldDB" id="G2JA35"/>
<dbReference type="Proteomes" id="UP000054051">
    <property type="component" value="Unassembled WGS sequence"/>
</dbReference>
<dbReference type="RefSeq" id="WP_006682796.1">
    <property type="nucleotide sequence ID" value="NZ_CAFB01000044.1"/>
</dbReference>
<dbReference type="EMBL" id="CAFB01000044">
    <property type="protein sequence ID" value="CCD29634.1"/>
    <property type="molecule type" value="Genomic_DNA"/>
</dbReference>